<name>A0A931HYE8_9HYPH</name>
<protein>
    <submittedName>
        <fullName evidence="1">Type VI secretion system baseplate subunit TssG</fullName>
    </submittedName>
</protein>
<organism evidence="1 2">
    <name type="scientific">Methylobrevis albus</name>
    <dbReference type="NCBI Taxonomy" id="2793297"/>
    <lineage>
        <taxon>Bacteria</taxon>
        <taxon>Pseudomonadati</taxon>
        <taxon>Pseudomonadota</taxon>
        <taxon>Alphaproteobacteria</taxon>
        <taxon>Hyphomicrobiales</taxon>
        <taxon>Pleomorphomonadaceae</taxon>
        <taxon>Methylobrevis</taxon>
    </lineage>
</organism>
<dbReference type="Pfam" id="PF06996">
    <property type="entry name" value="T6SS_TssG"/>
    <property type="match status" value="1"/>
</dbReference>
<dbReference type="AlphaFoldDB" id="A0A931HYE8"/>
<comment type="caution">
    <text evidence="1">The sequence shown here is derived from an EMBL/GenBank/DDBJ whole genome shotgun (WGS) entry which is preliminary data.</text>
</comment>
<dbReference type="EMBL" id="JADZLT010000037">
    <property type="protein sequence ID" value="MBH0236445.1"/>
    <property type="molecule type" value="Genomic_DNA"/>
</dbReference>
<accession>A0A931HYE8</accession>
<keyword evidence="2" id="KW-1185">Reference proteome</keyword>
<sequence>MAGAHRIAGRAVSVADSLLAEPWRHDFFAIMRRLERSHPERPRIGDSAALAEDFVRLSQDPFLDFSASTLDSASRDAAGRMRLGVRFLGLFGPQGALPLTTTEETYGWLLARDDAFPRFADVFQHRFLQLFFRAWADARPIAQHDRPDADRFVGYIGATIGVASPGTRGADSVPDLAKLEFAGLIAPQVKSASRLKRLISGLFDVPCEIDEFVGSWLVLDPADRSRLGQRQCGLGVDTLLGGSVFSVEDKIRIRIFTRDLDDYERFLPTGTVAEQIADAVYLFLGDELDWDVELAIPAGKVAPVRLGQAGRLGWTSWMAPNWAETDREMRTDTRFHLAERLAARRRAPEGEDN</sequence>
<dbReference type="InterPro" id="IPR010732">
    <property type="entry name" value="T6SS_TssG-like"/>
</dbReference>
<evidence type="ECO:0000313" key="2">
    <source>
        <dbReference type="Proteomes" id="UP000631694"/>
    </source>
</evidence>
<dbReference type="PANTHER" id="PTHR35564:SF4">
    <property type="entry name" value="CYTOPLASMIC PROTEIN"/>
    <property type="match status" value="1"/>
</dbReference>
<gene>
    <name evidence="1" type="primary">tssG</name>
    <name evidence="1" type="ORF">I5731_01295</name>
</gene>
<evidence type="ECO:0000313" key="1">
    <source>
        <dbReference type="EMBL" id="MBH0236445.1"/>
    </source>
</evidence>
<proteinExistence type="predicted"/>
<dbReference type="PANTHER" id="PTHR35564">
    <property type="match status" value="1"/>
</dbReference>
<reference evidence="1" key="1">
    <citation type="submission" date="2020-12" db="EMBL/GenBank/DDBJ databases">
        <title>Methylobrevis albus sp. nov., isolated from fresh water lack sediment.</title>
        <authorList>
            <person name="Zou Q."/>
        </authorList>
    </citation>
    <scope>NUCLEOTIDE SEQUENCE</scope>
    <source>
        <strain evidence="1">L22</strain>
    </source>
</reference>
<dbReference type="Proteomes" id="UP000631694">
    <property type="component" value="Unassembled WGS sequence"/>
</dbReference>
<dbReference type="NCBIfam" id="TIGR03347">
    <property type="entry name" value="VI_chp_1"/>
    <property type="match status" value="1"/>
</dbReference>